<accession>A0AAJ0DVR3</accession>
<sequence>MSLSLPFKREGQDPEIRPLSKRSINMASSTRSNQSPAPPALVRANIAPDAPFPSGKRSSNLHRSAARHTRSSDASYSVRADDIICKDPSQCPYGPEAGLHSVFRHDHPHGKKKAKCADKTFELLQDMERASAEREAEAEGQTRPRSTSKRGEPVIVWMDGDTGLKMEPPKEAVRAHESYCRTKVDGVETGSPITVGPFHRSVLETMIQDLPVAPGQAQRGTPGTRVSHGPPPPPPPPPPQQENQSPEPFLAAGGRTLPRNPVTEQTEAEKRKVMGEVLFQMTDYYRQKESNSKQPVVDMQREGAAFALNSQEHFRQAAETARQRLQQQKLLAKKAQEEEELKKEALRRKELQRQEFEQQQQQQQQQQQREYQLKLEHDEARARRRSRMEERITRHLEREVQMKRQQQYELEQKQRQEELQRQENFAKQRQLEKHQLEMKQRQEFQVKQKQQQEQEEHKLKLKQQQQDYVELLLKNAQECNHENEKWQEEERQKLQQKQAELHRQEEQAKQRQREEYQRQMKQLEEYQLQQKQQQQQQQQEQDLKRRKKASQELKLKQQQRHEALLKSKQELEALRSGVRQREAELMQKQRQEYEYKERQKREEQKRVQLKRQAEYEAKKQQIEASDVSSKPVYNPEQGYADMIEMIKNWQLSATKSIHSISEELGRISATAARAEEQIDRDAVSAEIRHEPETVAKSDEVSKAPEVEDDREIPPFSLSSPLSPVIDPHNWSSPGANPSQGIVYRLKKEDDVQAFDFVSHEDALDLTEEFVITEPMNCCKNGKNCKNCDCQKPPQAGIARALPLEFFDDDFLLI</sequence>
<feature type="compositionally biased region" description="Basic and acidic residues" evidence="1">
    <location>
        <begin position="7"/>
        <end position="18"/>
    </location>
</feature>
<dbReference type="SUPFAM" id="SSF101447">
    <property type="entry name" value="Formin homology 2 domain (FH2 domain)"/>
    <property type="match status" value="1"/>
</dbReference>
<feature type="compositionally biased region" description="Basic and acidic residues" evidence="1">
    <location>
        <begin position="410"/>
        <end position="458"/>
    </location>
</feature>
<feature type="region of interest" description="Disordered" evidence="1">
    <location>
        <begin position="686"/>
        <end position="718"/>
    </location>
</feature>
<feature type="compositionally biased region" description="Low complexity" evidence="1">
    <location>
        <begin position="525"/>
        <end position="540"/>
    </location>
</feature>
<dbReference type="Proteomes" id="UP001240678">
    <property type="component" value="Unassembled WGS sequence"/>
</dbReference>
<feature type="region of interest" description="Disordered" evidence="1">
    <location>
        <begin position="213"/>
        <end position="269"/>
    </location>
</feature>
<feature type="compositionally biased region" description="Basic and acidic residues" evidence="1">
    <location>
        <begin position="334"/>
        <end position="356"/>
    </location>
</feature>
<feature type="region of interest" description="Disordered" evidence="1">
    <location>
        <begin position="129"/>
        <end position="152"/>
    </location>
</feature>
<feature type="compositionally biased region" description="Basic and acidic residues" evidence="1">
    <location>
        <begin position="481"/>
        <end position="524"/>
    </location>
</feature>
<reference evidence="2 3" key="1">
    <citation type="submission" date="2016-10" db="EMBL/GenBank/DDBJ databases">
        <title>The genome sequence of Colletotrichum fioriniae PJ7.</title>
        <authorList>
            <person name="Baroncelli R."/>
        </authorList>
    </citation>
    <scope>NUCLEOTIDE SEQUENCE [LARGE SCALE GENOMIC DNA]</scope>
    <source>
        <strain evidence="2 3">IMI 309622</strain>
    </source>
</reference>
<feature type="region of interest" description="Disordered" evidence="1">
    <location>
        <begin position="481"/>
        <end position="587"/>
    </location>
</feature>
<protein>
    <submittedName>
        <fullName evidence="2">Uncharacterized protein</fullName>
    </submittedName>
</protein>
<feature type="compositionally biased region" description="Basic and acidic residues" evidence="1">
    <location>
        <begin position="371"/>
        <end position="402"/>
    </location>
</feature>
<keyword evidence="3" id="KW-1185">Reference proteome</keyword>
<feature type="compositionally biased region" description="Basic and acidic residues" evidence="1">
    <location>
        <begin position="549"/>
        <end position="587"/>
    </location>
</feature>
<feature type="compositionally biased region" description="Basic and acidic residues" evidence="1">
    <location>
        <begin position="129"/>
        <end position="142"/>
    </location>
</feature>
<feature type="compositionally biased region" description="Polar residues" evidence="1">
    <location>
        <begin position="22"/>
        <end position="35"/>
    </location>
</feature>
<feature type="region of interest" description="Disordered" evidence="1">
    <location>
        <begin position="1"/>
        <end position="78"/>
    </location>
</feature>
<name>A0AAJ0DVR3_9PEZI</name>
<evidence type="ECO:0000256" key="1">
    <source>
        <dbReference type="SAM" id="MobiDB-lite"/>
    </source>
</evidence>
<feature type="compositionally biased region" description="Basic and acidic residues" evidence="1">
    <location>
        <begin position="686"/>
        <end position="705"/>
    </location>
</feature>
<organism evidence="2 3">
    <name type="scientific">Colletotrichum costaricense</name>
    <dbReference type="NCBI Taxonomy" id="1209916"/>
    <lineage>
        <taxon>Eukaryota</taxon>
        <taxon>Fungi</taxon>
        <taxon>Dikarya</taxon>
        <taxon>Ascomycota</taxon>
        <taxon>Pezizomycotina</taxon>
        <taxon>Sordariomycetes</taxon>
        <taxon>Hypocreomycetidae</taxon>
        <taxon>Glomerellales</taxon>
        <taxon>Glomerellaceae</taxon>
        <taxon>Colletotrichum</taxon>
        <taxon>Colletotrichum acutatum species complex</taxon>
    </lineage>
</organism>
<dbReference type="EMBL" id="MOOE01000016">
    <property type="protein sequence ID" value="KAK1515744.1"/>
    <property type="molecule type" value="Genomic_DNA"/>
</dbReference>
<feature type="compositionally biased region" description="Pro residues" evidence="1">
    <location>
        <begin position="229"/>
        <end position="240"/>
    </location>
</feature>
<dbReference type="RefSeq" id="XP_060308291.1">
    <property type="nucleotide sequence ID" value="XM_060461089.1"/>
</dbReference>
<dbReference type="GeneID" id="85344636"/>
<evidence type="ECO:0000313" key="3">
    <source>
        <dbReference type="Proteomes" id="UP001240678"/>
    </source>
</evidence>
<dbReference type="AlphaFoldDB" id="A0AAJ0DVR3"/>
<gene>
    <name evidence="2" type="ORF">CCOS01_12942</name>
</gene>
<evidence type="ECO:0000313" key="2">
    <source>
        <dbReference type="EMBL" id="KAK1515744.1"/>
    </source>
</evidence>
<feature type="region of interest" description="Disordered" evidence="1">
    <location>
        <begin position="317"/>
        <end position="460"/>
    </location>
</feature>
<proteinExistence type="predicted"/>
<comment type="caution">
    <text evidence="2">The sequence shown here is derived from an EMBL/GenBank/DDBJ whole genome shotgun (WGS) entry which is preliminary data.</text>
</comment>
<feature type="compositionally biased region" description="Low complexity" evidence="1">
    <location>
        <begin position="357"/>
        <end position="370"/>
    </location>
</feature>